<evidence type="ECO:0000313" key="3">
    <source>
        <dbReference type="Proteomes" id="UP000326924"/>
    </source>
</evidence>
<protein>
    <recommendedName>
        <fullName evidence="1">DUF6603 domain-containing protein</fullName>
    </recommendedName>
</protein>
<dbReference type="Proteomes" id="UP000326924">
    <property type="component" value="Unassembled WGS sequence"/>
</dbReference>
<dbReference type="EMBL" id="VXIS01000117">
    <property type="protein sequence ID" value="KAA8903423.1"/>
    <property type="molecule type" value="Genomic_DNA"/>
</dbReference>
<dbReference type="InterPro" id="IPR036866">
    <property type="entry name" value="RibonucZ/Hydroxyglut_hydro"/>
</dbReference>
<dbReference type="InterPro" id="IPR046538">
    <property type="entry name" value="DUF6603"/>
</dbReference>
<reference evidence="2 3" key="1">
    <citation type="submission" date="2019-09" db="EMBL/GenBank/DDBJ databases">
        <title>Draft genome of the ectomycorrhizal ascomycete Sphaerosporella brunnea.</title>
        <authorList>
            <consortium name="DOE Joint Genome Institute"/>
            <person name="Benucci G.M."/>
            <person name="Marozzi G."/>
            <person name="Antonielli L."/>
            <person name="Sanchez S."/>
            <person name="Marco P."/>
            <person name="Wang X."/>
            <person name="Falini L.B."/>
            <person name="Barry K."/>
            <person name="Haridas S."/>
            <person name="Lipzen A."/>
            <person name="Labutti K."/>
            <person name="Grigoriev I.V."/>
            <person name="Murat C."/>
            <person name="Martin F."/>
            <person name="Albertini E."/>
            <person name="Donnini D."/>
            <person name="Bonito G."/>
        </authorList>
    </citation>
    <scope>NUCLEOTIDE SEQUENCE [LARGE SCALE GENOMIC DNA]</scope>
    <source>
        <strain evidence="2 3">Sb_GMNB300</strain>
    </source>
</reference>
<feature type="domain" description="DUF6603" evidence="1">
    <location>
        <begin position="1439"/>
        <end position="1967"/>
    </location>
</feature>
<dbReference type="InParanoid" id="A0A5J5EVE2"/>
<dbReference type="InterPro" id="IPR052159">
    <property type="entry name" value="Competence_DNA_uptake"/>
</dbReference>
<accession>A0A5J5EVE2</accession>
<dbReference type="Pfam" id="PF20248">
    <property type="entry name" value="DUF6603"/>
    <property type="match status" value="1"/>
</dbReference>
<sequence>MATPSLNPDECGVDSYHINVGQGDCAIHLLVQHNVTAAPPKKPLVLHAVLIDGGESDAVNIAKIRQTIDHIEGEYDFAGGATTLQFDSVVVTHWDSDHFKGVIKLIEVDLTDQLSKPPVVADGARVGCRLFKYDGGDRTKPQTIFFAPYWNGMAKAPSSKPPPKKPKVIKTNDRPETVVESSKPGHMDFIIKIPAAKKVPAFDIPFQALCKLRYAVGDVLGMNLFTHEEISARYEDLKSPKDLIDNISHKYPVGMFCVTSCGAVIGHDEDPFEVFTIDKPNEHKNWYSIGAVVLWEGSARISHYFCGDAMYKQEDMIREWVNNGAVKTITSLKLSHHGSATSTPTASLELFQPENMVVSAGTSANYGHPRWEILFYINAWLLSRGRTHAARRPLYATQYPYYLRHDDSKQFPNRTYGRSTFLKPDAPEKRFNATLKKLYDDVNTAAAAAVPPLQEVLDIQSQFDAWKTSIGSPPTGSEDLWDYKILAWISYQVERAWIDMSFMYQPAAKRPTYTDYILVKSRDSVTSGEGKVEVVIAGAPETYTAPSAHAALSIPRATTAPTAPPPGPAPLYPDISSALIGTIGPKSLFAFPPAMASPSPSTDATDPAPYYIVSHDTPASGANIEKLVDGTPLNALVTCLRTKQFGLTSKPAASTSTPFLVTDQWLLWLTDAVSATSFAAKSDSTGTLSGFALSLDWPKSGGSPTTLKFDTDFVVSAFEIPADEKPPLGLLGDTNTLVLALDPTQGLKLKTDLAAAFVYAGLGGLLTSPLVAALGTTIGLTLASETSVSSGARNAVWFQPGEAYRTTVRLQWSIDQTDTIREYIGFLKGTFTLGAVSLITRRTCTWALTVEGATVVASGEVLLAAELVVVGKTFQVALGFGEDSLRVELSTKENVFADILEWLQETTGEIPLAGWLAGATEVFKRVMLRRVTMNVKMRDGKKEIVGFTVAVEVDMGLGASADNPARMLLTYASAPGRKKMGKLRGQLWLVPAAPIPALLFPGWEKAQELSPLTPGTSSSLDLAKLCPGTDIDIPAGIPHQITDAALEVDGTSVSFFGSLSCVPPPPGAVPTITLGLVSLDARYTIAAGPSKGALALQLDVAVTLTAPEDSPYQTPTELAGSLRYDDGAWTLRASMSPMFAATLYSFFDPDARDGVLTFLEALEIKRLALEYNYIKGAANDFTFDGAVALGELELDLKYTYTAAGWSFEAALGAASGDSTLGSIVDSILDEEGTLPGFVADIPVAASAGGGLVALRCSKKEKAGAVPKSYELFYSVSVAIKPLKATFVQYRDVSWGPRVPPKRAFKVSVTELPAVDVPLVGNLTQPFDEMYYLWVQDGAQQASTKKLPGLAASEVVAVNAALGTLDQLLFKETRKEGARKDTDVVIAAGSHFVLVLHDKDTRSVIIDYAFGQDKKGSKTRALAAGGDAGGPGDSAMQPYKKSLGPVSIANIGFKYAGDRLSILLDAAFVLGPIGFTLLAFSIDVNLKGATLQHLPRPGFSLGGLAVAFDQDPIRIAGLYTHVVTDDLDYYAGGVIVAFKLYLFEAAGFYGKTKKPHEFTSVFVFGRLKGPLITLEFAEISGITGGFGYNTDMLFPSVDKVPEFPFVSGTGVGGGDLMQTLQNLVTPTTGGWFNPRDGSFWVAAGLSVTAFETLSIDAVICVQWNPYVKIGIFGVAVVDIPRGVKTKFAHVELGISAVVDFQAGVMKFEAQLSPRSFIFDPSCHLTGGFALYYWFAGSGALEGDWVFSIGGFHRAFDRPAHYPNPPRLGISWSVDRAISITGEAYFAITPKCCMGGGRLRASLRLGPLEAWFEAYADFLIKYRPFHFMADGGVSVGISCKVDLLITSFTIKVEIGARLHLEGPPLCGRVHVDFWIVAFDIDFGPSPKRADPVSLPAFYDLVIQAGEGSTRGLLAIQHEAEDTAKITSDDDHAHVFGCRSGMLAGADSTADSTADKNPPWQVRSGTFSFDIDCKFAIGKATVAPAAEFPSMAAEEPEAREVLWNTPIYAKPMQLTAGLTSELEVSIERAPGSRAEITEEFKEPQWRLSRILKPVPTALWGKYDPRDDPAQQGNNVGSLLNGKDVAIQLMMGVSVAAPKALLAQDKIPKFNVVDAMSQSVNVPSHEPLFPKYAPANAAWSPDEVKDEDSQWAAVAALWRTPQGGVESRKTTLALWGEAMFWETGVTAEVPELLLEKFDNLYLSAPMISVA</sequence>
<dbReference type="OrthoDB" id="5352492at2759"/>
<dbReference type="SUPFAM" id="SSF56281">
    <property type="entry name" value="Metallo-hydrolase/oxidoreductase"/>
    <property type="match status" value="1"/>
</dbReference>
<evidence type="ECO:0000259" key="1">
    <source>
        <dbReference type="Pfam" id="PF20248"/>
    </source>
</evidence>
<dbReference type="Gene3D" id="3.60.15.10">
    <property type="entry name" value="Ribonuclease Z/Hydroxyacylglutathione hydrolase-like"/>
    <property type="match status" value="1"/>
</dbReference>
<evidence type="ECO:0000313" key="2">
    <source>
        <dbReference type="EMBL" id="KAA8903423.1"/>
    </source>
</evidence>
<comment type="caution">
    <text evidence="2">The sequence shown here is derived from an EMBL/GenBank/DDBJ whole genome shotgun (WGS) entry which is preliminary data.</text>
</comment>
<name>A0A5J5EVE2_9PEZI</name>
<dbReference type="PANTHER" id="PTHR30619">
    <property type="entry name" value="DNA INTERNALIZATION/COMPETENCE PROTEIN COMEC/REC2"/>
    <property type="match status" value="1"/>
</dbReference>
<proteinExistence type="predicted"/>
<dbReference type="PANTHER" id="PTHR30619:SF1">
    <property type="entry name" value="RECOMBINATION PROTEIN 2"/>
    <property type="match status" value="1"/>
</dbReference>
<organism evidence="2 3">
    <name type="scientific">Sphaerosporella brunnea</name>
    <dbReference type="NCBI Taxonomy" id="1250544"/>
    <lineage>
        <taxon>Eukaryota</taxon>
        <taxon>Fungi</taxon>
        <taxon>Dikarya</taxon>
        <taxon>Ascomycota</taxon>
        <taxon>Pezizomycotina</taxon>
        <taxon>Pezizomycetes</taxon>
        <taxon>Pezizales</taxon>
        <taxon>Pyronemataceae</taxon>
        <taxon>Sphaerosporella</taxon>
    </lineage>
</organism>
<gene>
    <name evidence="2" type="ORF">FN846DRAFT_954000</name>
</gene>
<keyword evidence="3" id="KW-1185">Reference proteome</keyword>